<evidence type="ECO:0000313" key="2">
    <source>
        <dbReference type="EMBL" id="OPH49672.1"/>
    </source>
</evidence>
<dbReference type="PROSITE" id="PS51257">
    <property type="entry name" value="PROKAR_LIPOPROTEIN"/>
    <property type="match status" value="1"/>
</dbReference>
<feature type="signal peptide" evidence="1">
    <location>
        <begin position="1"/>
        <end position="18"/>
    </location>
</feature>
<evidence type="ECO:0000256" key="1">
    <source>
        <dbReference type="SAM" id="SignalP"/>
    </source>
</evidence>
<gene>
    <name evidence="2" type="ORF">BC351_36780</name>
</gene>
<accession>A0A1V4HBW3</accession>
<feature type="chain" id="PRO_5039433626" description="Lipoprotein" evidence="1">
    <location>
        <begin position="19"/>
        <end position="118"/>
    </location>
</feature>
<proteinExistence type="predicted"/>
<dbReference type="AlphaFoldDB" id="A0A1V4HBW3"/>
<comment type="caution">
    <text evidence="2">The sequence shown here is derived from an EMBL/GenBank/DDBJ whole genome shotgun (WGS) entry which is preliminary data.</text>
</comment>
<sequence length="118" mass="13107">MKILISFLIALLMLTGCNQTTHNPTAKEILVQNPNADVFQHKGIIYTNASNIEWVQQTELTIGEKVGAIKSQYKKGLTFENEMATKLPVGVEIFDGGRSILIVKLEGKEIRYLGMIEG</sequence>
<protein>
    <recommendedName>
        <fullName evidence="4">Lipoprotein</fullName>
    </recommendedName>
</protein>
<keyword evidence="1" id="KW-0732">Signal</keyword>
<keyword evidence="3" id="KW-1185">Reference proteome</keyword>
<evidence type="ECO:0008006" key="4">
    <source>
        <dbReference type="Google" id="ProtNLM"/>
    </source>
</evidence>
<dbReference type="Proteomes" id="UP000190626">
    <property type="component" value="Unassembled WGS sequence"/>
</dbReference>
<dbReference type="EMBL" id="MBTG01000037">
    <property type="protein sequence ID" value="OPH49672.1"/>
    <property type="molecule type" value="Genomic_DNA"/>
</dbReference>
<reference evidence="3" key="1">
    <citation type="submission" date="2016-07" db="EMBL/GenBank/DDBJ databases">
        <authorList>
            <person name="Florea S."/>
            <person name="Webb J.S."/>
            <person name="Jaromczyk J."/>
            <person name="Schardl C.L."/>
        </authorList>
    </citation>
    <scope>NUCLEOTIDE SEQUENCE [LARGE SCALE GENOMIC DNA]</scope>
    <source>
        <strain evidence="3">CY1</strain>
    </source>
</reference>
<evidence type="ECO:0000313" key="3">
    <source>
        <dbReference type="Proteomes" id="UP000190626"/>
    </source>
</evidence>
<dbReference type="RefSeq" id="WP_079418241.1">
    <property type="nucleotide sequence ID" value="NZ_MBTG01000037.1"/>
</dbReference>
<dbReference type="OrthoDB" id="1909991at2"/>
<name>A0A1V4HBW3_9BACL</name>
<organism evidence="2 3">
    <name type="scientific">Paenibacillus ferrarius</name>
    <dbReference type="NCBI Taxonomy" id="1469647"/>
    <lineage>
        <taxon>Bacteria</taxon>
        <taxon>Bacillati</taxon>
        <taxon>Bacillota</taxon>
        <taxon>Bacilli</taxon>
        <taxon>Bacillales</taxon>
        <taxon>Paenibacillaceae</taxon>
        <taxon>Paenibacillus</taxon>
    </lineage>
</organism>